<protein>
    <submittedName>
        <fullName evidence="2">Uncharacterized protein</fullName>
    </submittedName>
</protein>
<organism evidence="2 3">
    <name type="scientific">Ophiocordyceps sinensis (strain Co18 / CGMCC 3.14243)</name>
    <name type="common">Yarsagumba caterpillar fungus</name>
    <name type="synonym">Hirsutella sinensis</name>
    <dbReference type="NCBI Taxonomy" id="911162"/>
    <lineage>
        <taxon>Eukaryota</taxon>
        <taxon>Fungi</taxon>
        <taxon>Dikarya</taxon>
        <taxon>Ascomycota</taxon>
        <taxon>Pezizomycotina</taxon>
        <taxon>Sordariomycetes</taxon>
        <taxon>Hypocreomycetidae</taxon>
        <taxon>Hypocreales</taxon>
        <taxon>Ophiocordycipitaceae</taxon>
        <taxon>Ophiocordyceps</taxon>
    </lineage>
</organism>
<dbReference type="EMBL" id="KE652351">
    <property type="protein sequence ID" value="EQL02108.1"/>
    <property type="molecule type" value="Genomic_DNA"/>
</dbReference>
<feature type="compositionally biased region" description="Basic and acidic residues" evidence="1">
    <location>
        <begin position="13"/>
        <end position="25"/>
    </location>
</feature>
<evidence type="ECO:0000313" key="3">
    <source>
        <dbReference type="Proteomes" id="UP000019374"/>
    </source>
</evidence>
<feature type="compositionally biased region" description="Polar residues" evidence="1">
    <location>
        <begin position="1"/>
        <end position="11"/>
    </location>
</feature>
<reference evidence="2 3" key="1">
    <citation type="journal article" date="2013" name="Chin. Sci. Bull.">
        <title>Genome survey uncovers the secrets of sex and lifestyle in caterpillar fungus.</title>
        <authorList>
            <person name="Hu X."/>
            <person name="Zhang Y."/>
            <person name="Xiao G."/>
            <person name="Zheng P."/>
            <person name="Xia Y."/>
            <person name="Zhang X."/>
            <person name="St Leger R.J."/>
            <person name="Liu X."/>
            <person name="Wang C."/>
        </authorList>
    </citation>
    <scope>NUCLEOTIDE SEQUENCE [LARGE SCALE GENOMIC DNA]</scope>
    <source>
        <strain evidence="3">Co18 / CGMCC 3.14243</strain>
        <tissue evidence="2">Fruit-body</tissue>
    </source>
</reference>
<name>T5AJW9_OPHSC</name>
<gene>
    <name evidence="2" type="ORF">OCS_02182</name>
</gene>
<evidence type="ECO:0000313" key="2">
    <source>
        <dbReference type="EMBL" id="EQL02108.1"/>
    </source>
</evidence>
<sequence>MSTVGTASATESHVGEGDARTTAGDRDEDMLSTGTNYREADSVTTPYPGRPASAR</sequence>
<evidence type="ECO:0000256" key="1">
    <source>
        <dbReference type="SAM" id="MobiDB-lite"/>
    </source>
</evidence>
<dbReference type="AlphaFoldDB" id="T5AJW9"/>
<proteinExistence type="predicted"/>
<dbReference type="HOGENOM" id="CLU_3032990_0_0_1"/>
<feature type="region of interest" description="Disordered" evidence="1">
    <location>
        <begin position="1"/>
        <end position="55"/>
    </location>
</feature>
<dbReference type="Proteomes" id="UP000019374">
    <property type="component" value="Unassembled WGS sequence"/>
</dbReference>
<accession>T5AJW9</accession>